<keyword evidence="3 6" id="KW-0489">Methyltransferase</keyword>
<evidence type="ECO:0000256" key="3">
    <source>
        <dbReference type="ARBA" id="ARBA00022603"/>
    </source>
</evidence>
<protein>
    <recommendedName>
        <fullName evidence="6">Ribosomal RNA small subunit methyltransferase H</fullName>
        <ecNumber evidence="6">2.1.1.199</ecNumber>
    </recommendedName>
    <alternativeName>
        <fullName evidence="6">16S rRNA m(4)C1402 methyltransferase</fullName>
    </alternativeName>
    <alternativeName>
        <fullName evidence="6">rRNA (cytosine-N(4)-)-methyltransferase RsmH</fullName>
    </alternativeName>
</protein>
<reference evidence="7" key="1">
    <citation type="submission" date="2021-05" db="EMBL/GenBank/DDBJ databases">
        <title>Energy efficiency and biological interactions define the core microbiome of deep oligotrophic groundwater.</title>
        <authorList>
            <person name="Mehrshad M."/>
            <person name="Lopez-Fernandez M."/>
            <person name="Bell E."/>
            <person name="Bernier-Latmani R."/>
            <person name="Bertilsson S."/>
            <person name="Dopson M."/>
        </authorList>
    </citation>
    <scope>NUCLEOTIDE SEQUENCE</scope>
    <source>
        <strain evidence="7">Modern_marine.mb.64</strain>
    </source>
</reference>
<dbReference type="EC" id="2.1.1.199" evidence="6"/>
<dbReference type="AlphaFoldDB" id="A0A948RXR0"/>
<sequence>MLHEPVMVDQVLSALITEHHGLYVDATVGTGGHSEAILNRIIPHGRLLALDCDLIALTKAREHLEKYSPYTEFIRSNFSELPWRLADRGYSAAGVLLDLGLSSFALEDPARGLSYRFPDAPLDMRFDMSQKETAADLLRRWTKDQMTEVFRSFGEVRSARRIAQVLIERRQDQPIQKVGDLVEGIRVAVGRSPSPKLLSKVFQSIRMALQGDLENLERCLKNLAPHMAPGGRLVVLCYHSLESRCVRQVLREELDSDGKPVWELVLRKAQAPTQEEVVRNPKSRSARLRVYRKVTE</sequence>
<comment type="function">
    <text evidence="6">Specifically methylates the N4 position of cytidine in position 1402 (C1402) of 16S rRNA.</text>
</comment>
<evidence type="ECO:0000313" key="7">
    <source>
        <dbReference type="EMBL" id="MBU2692973.1"/>
    </source>
</evidence>
<gene>
    <name evidence="6 7" type="primary">rsmH</name>
    <name evidence="7" type="ORF">KJ970_18805</name>
</gene>
<dbReference type="GO" id="GO:0005737">
    <property type="term" value="C:cytoplasm"/>
    <property type="evidence" value="ECO:0007669"/>
    <property type="project" value="UniProtKB-SubCell"/>
</dbReference>
<dbReference type="InterPro" id="IPR023397">
    <property type="entry name" value="SAM-dep_MeTrfase_MraW_recog"/>
</dbReference>
<dbReference type="GO" id="GO:0070475">
    <property type="term" value="P:rRNA base methylation"/>
    <property type="evidence" value="ECO:0007669"/>
    <property type="project" value="UniProtKB-UniRule"/>
</dbReference>
<dbReference type="NCBIfam" id="TIGR00006">
    <property type="entry name" value="16S rRNA (cytosine(1402)-N(4))-methyltransferase RsmH"/>
    <property type="match status" value="1"/>
</dbReference>
<keyword evidence="2 6" id="KW-0698">rRNA processing</keyword>
<comment type="catalytic activity">
    <reaction evidence="6">
        <text>cytidine(1402) in 16S rRNA + S-adenosyl-L-methionine = N(4)-methylcytidine(1402) in 16S rRNA + S-adenosyl-L-homocysteine + H(+)</text>
        <dbReference type="Rhea" id="RHEA:42928"/>
        <dbReference type="Rhea" id="RHEA-COMP:10286"/>
        <dbReference type="Rhea" id="RHEA-COMP:10287"/>
        <dbReference type="ChEBI" id="CHEBI:15378"/>
        <dbReference type="ChEBI" id="CHEBI:57856"/>
        <dbReference type="ChEBI" id="CHEBI:59789"/>
        <dbReference type="ChEBI" id="CHEBI:74506"/>
        <dbReference type="ChEBI" id="CHEBI:82748"/>
        <dbReference type="EC" id="2.1.1.199"/>
    </reaction>
</comment>
<evidence type="ECO:0000256" key="5">
    <source>
        <dbReference type="ARBA" id="ARBA00022691"/>
    </source>
</evidence>
<keyword evidence="4 6" id="KW-0808">Transferase</keyword>
<evidence type="ECO:0000256" key="4">
    <source>
        <dbReference type="ARBA" id="ARBA00022679"/>
    </source>
</evidence>
<feature type="binding site" evidence="6">
    <location>
        <position position="51"/>
    </location>
    <ligand>
        <name>S-adenosyl-L-methionine</name>
        <dbReference type="ChEBI" id="CHEBI:59789"/>
    </ligand>
</feature>
<comment type="subcellular location">
    <subcellularLocation>
        <location evidence="6">Cytoplasm</location>
    </subcellularLocation>
</comment>
<dbReference type="InterPro" id="IPR002903">
    <property type="entry name" value="RsmH"/>
</dbReference>
<evidence type="ECO:0000256" key="6">
    <source>
        <dbReference type="HAMAP-Rule" id="MF_01007"/>
    </source>
</evidence>
<dbReference type="EMBL" id="JAHJDP010000107">
    <property type="protein sequence ID" value="MBU2692973.1"/>
    <property type="molecule type" value="Genomic_DNA"/>
</dbReference>
<dbReference type="SUPFAM" id="SSF53335">
    <property type="entry name" value="S-adenosyl-L-methionine-dependent methyltransferases"/>
    <property type="match status" value="1"/>
</dbReference>
<feature type="binding site" evidence="6">
    <location>
        <position position="98"/>
    </location>
    <ligand>
        <name>S-adenosyl-L-methionine</name>
        <dbReference type="ChEBI" id="CHEBI:59789"/>
    </ligand>
</feature>
<proteinExistence type="inferred from homology"/>
<evidence type="ECO:0000256" key="2">
    <source>
        <dbReference type="ARBA" id="ARBA00022552"/>
    </source>
</evidence>
<dbReference type="HAMAP" id="MF_01007">
    <property type="entry name" value="16SrRNA_methyltr_H"/>
    <property type="match status" value="1"/>
</dbReference>
<evidence type="ECO:0000256" key="1">
    <source>
        <dbReference type="ARBA" id="ARBA00010396"/>
    </source>
</evidence>
<feature type="binding site" evidence="6">
    <location>
        <begin position="31"/>
        <end position="33"/>
    </location>
    <ligand>
        <name>S-adenosyl-L-methionine</name>
        <dbReference type="ChEBI" id="CHEBI:59789"/>
    </ligand>
</feature>
<comment type="caution">
    <text evidence="7">The sequence shown here is derived from an EMBL/GenBank/DDBJ whole genome shotgun (WGS) entry which is preliminary data.</text>
</comment>
<dbReference type="Gene3D" id="3.40.50.150">
    <property type="entry name" value="Vaccinia Virus protein VP39"/>
    <property type="match status" value="1"/>
</dbReference>
<keyword evidence="6" id="KW-0963">Cytoplasm</keyword>
<accession>A0A948RXR0</accession>
<organism evidence="7 8">
    <name type="scientific">Eiseniibacteriota bacterium</name>
    <dbReference type="NCBI Taxonomy" id="2212470"/>
    <lineage>
        <taxon>Bacteria</taxon>
        <taxon>Candidatus Eiseniibacteriota</taxon>
    </lineage>
</organism>
<keyword evidence="5 6" id="KW-0949">S-adenosyl-L-methionine</keyword>
<dbReference type="PANTHER" id="PTHR11265:SF0">
    <property type="entry name" value="12S RRNA N4-METHYLCYTIDINE METHYLTRANSFERASE"/>
    <property type="match status" value="1"/>
</dbReference>
<evidence type="ECO:0000313" key="8">
    <source>
        <dbReference type="Proteomes" id="UP000777784"/>
    </source>
</evidence>
<dbReference type="GO" id="GO:0071424">
    <property type="term" value="F:rRNA (cytosine-N4-)-methyltransferase activity"/>
    <property type="evidence" value="ECO:0007669"/>
    <property type="project" value="UniProtKB-UniRule"/>
</dbReference>
<dbReference type="SUPFAM" id="SSF81799">
    <property type="entry name" value="Putative methyltransferase TM0872, insert domain"/>
    <property type="match status" value="1"/>
</dbReference>
<dbReference type="Gene3D" id="1.10.150.170">
    <property type="entry name" value="Putative methyltransferase TM0872, insert domain"/>
    <property type="match status" value="1"/>
</dbReference>
<comment type="similarity">
    <text evidence="1 6">Belongs to the methyltransferase superfamily. RsmH family.</text>
</comment>
<dbReference type="Pfam" id="PF01795">
    <property type="entry name" value="Methyltransf_5"/>
    <property type="match status" value="1"/>
</dbReference>
<comment type="caution">
    <text evidence="6">Lacks conserved residue(s) required for the propagation of feature annotation.</text>
</comment>
<dbReference type="PANTHER" id="PTHR11265">
    <property type="entry name" value="S-ADENOSYL-METHYLTRANSFERASE MRAW"/>
    <property type="match status" value="1"/>
</dbReference>
<name>A0A948RXR0_UNCEI</name>
<feature type="binding site" evidence="6">
    <location>
        <position position="78"/>
    </location>
    <ligand>
        <name>S-adenosyl-L-methionine</name>
        <dbReference type="ChEBI" id="CHEBI:59789"/>
    </ligand>
</feature>
<dbReference type="InterPro" id="IPR029063">
    <property type="entry name" value="SAM-dependent_MTases_sf"/>
</dbReference>
<dbReference type="PIRSF" id="PIRSF004486">
    <property type="entry name" value="MraW"/>
    <property type="match status" value="1"/>
</dbReference>
<dbReference type="Proteomes" id="UP000777784">
    <property type="component" value="Unassembled WGS sequence"/>
</dbReference>